<dbReference type="Pfam" id="PF00583">
    <property type="entry name" value="Acetyltransf_1"/>
    <property type="match status" value="1"/>
</dbReference>
<gene>
    <name evidence="2" type="ORF">SAMN05518846_103122</name>
</gene>
<reference evidence="3" key="1">
    <citation type="submission" date="2016-10" db="EMBL/GenBank/DDBJ databases">
        <authorList>
            <person name="Varghese N."/>
            <person name="Submissions S."/>
        </authorList>
    </citation>
    <scope>NUCLEOTIDE SEQUENCE [LARGE SCALE GENOMIC DNA]</scope>
    <source>
        <strain evidence="3">OK042</strain>
    </source>
</reference>
<dbReference type="GO" id="GO:0016747">
    <property type="term" value="F:acyltransferase activity, transferring groups other than amino-acyl groups"/>
    <property type="evidence" value="ECO:0007669"/>
    <property type="project" value="InterPro"/>
</dbReference>
<sequence>MSLSLAGERLVLRETIRDELPQLLNIYNSNPGYNQLRNGFGIVTLAELETEYDSTMGIPSGYWLTVYAGKQIVGIMHLIVTNPADQKSWISLLLIHANFQRKGYGREAVQLAEGLCASEGSLHVHHGVIAQNEPALLFWGKLGYEQYRQVLAPVGRLEQPVLLVAKWLSPSPE</sequence>
<organism evidence="2 3">
    <name type="scientific">Brevibacillus centrosporus</name>
    <dbReference type="NCBI Taxonomy" id="54910"/>
    <lineage>
        <taxon>Bacteria</taxon>
        <taxon>Bacillati</taxon>
        <taxon>Bacillota</taxon>
        <taxon>Bacilli</taxon>
        <taxon>Bacillales</taxon>
        <taxon>Paenibacillaceae</taxon>
        <taxon>Brevibacillus</taxon>
    </lineage>
</organism>
<dbReference type="RefSeq" id="WP_092267087.1">
    <property type="nucleotide sequence ID" value="NZ_FORT01000003.1"/>
</dbReference>
<dbReference type="Proteomes" id="UP000198915">
    <property type="component" value="Unassembled WGS sequence"/>
</dbReference>
<dbReference type="CDD" id="cd04301">
    <property type="entry name" value="NAT_SF"/>
    <property type="match status" value="1"/>
</dbReference>
<dbReference type="Gene3D" id="3.40.630.30">
    <property type="match status" value="1"/>
</dbReference>
<name>A0A1I3QQ67_9BACL</name>
<dbReference type="STRING" id="1884381.SAMN05518846_103122"/>
<dbReference type="EMBL" id="FORT01000003">
    <property type="protein sequence ID" value="SFJ36035.1"/>
    <property type="molecule type" value="Genomic_DNA"/>
</dbReference>
<keyword evidence="2" id="KW-0808">Transferase</keyword>
<evidence type="ECO:0000313" key="3">
    <source>
        <dbReference type="Proteomes" id="UP000198915"/>
    </source>
</evidence>
<dbReference type="AlphaFoldDB" id="A0A1I3QQ67"/>
<dbReference type="SUPFAM" id="SSF55729">
    <property type="entry name" value="Acyl-CoA N-acyltransferases (Nat)"/>
    <property type="match status" value="1"/>
</dbReference>
<dbReference type="InterPro" id="IPR000182">
    <property type="entry name" value="GNAT_dom"/>
</dbReference>
<proteinExistence type="predicted"/>
<evidence type="ECO:0000259" key="1">
    <source>
        <dbReference type="PROSITE" id="PS51186"/>
    </source>
</evidence>
<protein>
    <submittedName>
        <fullName evidence="2">Protein N-acetyltransferase, RimJ/RimL family</fullName>
    </submittedName>
</protein>
<dbReference type="InterPro" id="IPR016181">
    <property type="entry name" value="Acyl_CoA_acyltransferase"/>
</dbReference>
<keyword evidence="3" id="KW-1185">Reference proteome</keyword>
<accession>A0A1I3QQ67</accession>
<dbReference type="PROSITE" id="PS51186">
    <property type="entry name" value="GNAT"/>
    <property type="match status" value="1"/>
</dbReference>
<evidence type="ECO:0000313" key="2">
    <source>
        <dbReference type="EMBL" id="SFJ36035.1"/>
    </source>
</evidence>
<feature type="domain" description="N-acetyltransferase" evidence="1">
    <location>
        <begin position="10"/>
        <end position="169"/>
    </location>
</feature>